<sequence length="456" mass="51161">MRQARRTRESHQEGGNSQQRKSYGNLYGLTLATNNEAKDHAKLLRGARNLFLTPREKRIRKGVPRHKAMHSRTTNGNRTKTQRRTNNVPLCGQRSDEEDPPMETPTEEVIPEPWTLFTDGSSCLEGSGAGLILTSPEGEEITYALRFEFDASNNEAEYEALIAGLRIAEQIGVKNLEAKVDSCLVANQINGSYEAKEQSMIQYLEKAKALTDNFKMFSIEQVPQSENKKADALSKIASTGFAHLTKQYLAEGTIPADIKKARAIKIKARQYTMINGVLYRKSFLEPWLRCVGPTQAEYVLREIHEGSCSPFPEAQGKVRFLIVAIDCFTKWVEAKPVAMITGNQVRSLYGTTSYAGSDCQEKSYLTTESSSDRTHSKTGAKSLRSSKAKNDEGILLNLDMLEERREKASVREARSKAKMEKYYNARVRITTFCPVDFVYYSNKASHAKDNGKLGPK</sequence>
<dbReference type="InterPro" id="IPR036397">
    <property type="entry name" value="RNaseH_sf"/>
</dbReference>
<dbReference type="Proteomes" id="UP001151760">
    <property type="component" value="Unassembled WGS sequence"/>
</dbReference>
<feature type="region of interest" description="Disordered" evidence="1">
    <location>
        <begin position="365"/>
        <end position="386"/>
    </location>
</feature>
<dbReference type="Pfam" id="PF13456">
    <property type="entry name" value="RVT_3"/>
    <property type="match status" value="1"/>
</dbReference>
<dbReference type="InterPro" id="IPR002156">
    <property type="entry name" value="RNaseH_domain"/>
</dbReference>
<organism evidence="3 4">
    <name type="scientific">Tanacetum coccineum</name>
    <dbReference type="NCBI Taxonomy" id="301880"/>
    <lineage>
        <taxon>Eukaryota</taxon>
        <taxon>Viridiplantae</taxon>
        <taxon>Streptophyta</taxon>
        <taxon>Embryophyta</taxon>
        <taxon>Tracheophyta</taxon>
        <taxon>Spermatophyta</taxon>
        <taxon>Magnoliopsida</taxon>
        <taxon>eudicotyledons</taxon>
        <taxon>Gunneridae</taxon>
        <taxon>Pentapetalae</taxon>
        <taxon>asterids</taxon>
        <taxon>campanulids</taxon>
        <taxon>Asterales</taxon>
        <taxon>Asteraceae</taxon>
        <taxon>Asteroideae</taxon>
        <taxon>Anthemideae</taxon>
        <taxon>Anthemidinae</taxon>
        <taxon>Tanacetum</taxon>
    </lineage>
</organism>
<feature type="compositionally biased region" description="Polar residues" evidence="1">
    <location>
        <begin position="71"/>
        <end position="88"/>
    </location>
</feature>
<dbReference type="CDD" id="cd09279">
    <property type="entry name" value="RNase_HI_like"/>
    <property type="match status" value="1"/>
</dbReference>
<keyword evidence="3" id="KW-0548">Nucleotidyltransferase</keyword>
<evidence type="ECO:0000259" key="2">
    <source>
        <dbReference type="PROSITE" id="PS50879"/>
    </source>
</evidence>
<keyword evidence="4" id="KW-1185">Reference proteome</keyword>
<evidence type="ECO:0000313" key="3">
    <source>
        <dbReference type="EMBL" id="GJT92814.1"/>
    </source>
</evidence>
<protein>
    <submittedName>
        <fullName evidence="3">Reverse transcriptase domain-containing protein</fullName>
    </submittedName>
</protein>
<reference evidence="3" key="1">
    <citation type="journal article" date="2022" name="Int. J. Mol. Sci.">
        <title>Draft Genome of Tanacetum Coccineum: Genomic Comparison of Closely Related Tanacetum-Family Plants.</title>
        <authorList>
            <person name="Yamashiro T."/>
            <person name="Shiraishi A."/>
            <person name="Nakayama K."/>
            <person name="Satake H."/>
        </authorList>
    </citation>
    <scope>NUCLEOTIDE SEQUENCE</scope>
</reference>
<feature type="compositionally biased region" description="Polar residues" evidence="1">
    <location>
        <begin position="13"/>
        <end position="22"/>
    </location>
</feature>
<gene>
    <name evidence="3" type="ORF">Tco_1081659</name>
</gene>
<name>A0ABQ5HYC5_9ASTR</name>
<feature type="domain" description="RNase H type-1" evidence="2">
    <location>
        <begin position="110"/>
        <end position="239"/>
    </location>
</feature>
<accession>A0ABQ5HYC5</accession>
<evidence type="ECO:0000313" key="4">
    <source>
        <dbReference type="Proteomes" id="UP001151760"/>
    </source>
</evidence>
<feature type="region of interest" description="Disordered" evidence="1">
    <location>
        <begin position="1"/>
        <end position="23"/>
    </location>
</feature>
<dbReference type="PROSITE" id="PS50879">
    <property type="entry name" value="RNASE_H_1"/>
    <property type="match status" value="1"/>
</dbReference>
<comment type="caution">
    <text evidence="3">The sequence shown here is derived from an EMBL/GenBank/DDBJ whole genome shotgun (WGS) entry which is preliminary data.</text>
</comment>
<dbReference type="SUPFAM" id="SSF53098">
    <property type="entry name" value="Ribonuclease H-like"/>
    <property type="match status" value="1"/>
</dbReference>
<proteinExistence type="predicted"/>
<evidence type="ECO:0000256" key="1">
    <source>
        <dbReference type="SAM" id="MobiDB-lite"/>
    </source>
</evidence>
<keyword evidence="3" id="KW-0808">Transferase</keyword>
<feature type="region of interest" description="Disordered" evidence="1">
    <location>
        <begin position="62"/>
        <end position="107"/>
    </location>
</feature>
<dbReference type="GO" id="GO:0003964">
    <property type="term" value="F:RNA-directed DNA polymerase activity"/>
    <property type="evidence" value="ECO:0007669"/>
    <property type="project" value="UniProtKB-KW"/>
</dbReference>
<keyword evidence="3" id="KW-0695">RNA-directed DNA polymerase</keyword>
<dbReference type="EMBL" id="BQNB010020145">
    <property type="protein sequence ID" value="GJT92814.1"/>
    <property type="molecule type" value="Genomic_DNA"/>
</dbReference>
<dbReference type="Gene3D" id="3.30.420.10">
    <property type="entry name" value="Ribonuclease H-like superfamily/Ribonuclease H"/>
    <property type="match status" value="1"/>
</dbReference>
<reference evidence="3" key="2">
    <citation type="submission" date="2022-01" db="EMBL/GenBank/DDBJ databases">
        <authorList>
            <person name="Yamashiro T."/>
            <person name="Shiraishi A."/>
            <person name="Satake H."/>
            <person name="Nakayama K."/>
        </authorList>
    </citation>
    <scope>NUCLEOTIDE SEQUENCE</scope>
</reference>
<dbReference type="InterPro" id="IPR012337">
    <property type="entry name" value="RNaseH-like_sf"/>
</dbReference>
<dbReference type="PANTHER" id="PTHR48475:SF2">
    <property type="entry name" value="RIBONUCLEASE H"/>
    <property type="match status" value="1"/>
</dbReference>
<feature type="compositionally biased region" description="Basic and acidic residues" evidence="1">
    <location>
        <begin position="1"/>
        <end position="12"/>
    </location>
</feature>
<dbReference type="PANTHER" id="PTHR48475">
    <property type="entry name" value="RIBONUCLEASE H"/>
    <property type="match status" value="1"/>
</dbReference>
<feature type="compositionally biased region" description="Acidic residues" evidence="1">
    <location>
        <begin position="96"/>
        <end position="107"/>
    </location>
</feature>